<name>A0A4R8MS13_LEPME</name>
<dbReference type="AlphaFoldDB" id="A0A4R8MS13"/>
<dbReference type="PROSITE" id="PS51257">
    <property type="entry name" value="PROKAR_LIPOPROTEIN"/>
    <property type="match status" value="1"/>
</dbReference>
<accession>A0A4R8MS13</accession>
<dbReference type="OrthoDB" id="335630at2"/>
<dbReference type="Proteomes" id="UP000294684">
    <property type="component" value="Unassembled WGS sequence"/>
</dbReference>
<dbReference type="RefSeq" id="WP_004787735.1">
    <property type="nucleotide sequence ID" value="NZ_SORO01000001.1"/>
</dbReference>
<reference evidence="1 2" key="1">
    <citation type="submission" date="2019-03" db="EMBL/GenBank/DDBJ databases">
        <title>Genomic Encyclopedia of Archaeal and Bacterial Type Strains, Phase II (KMG-II): from individual species to whole genera.</title>
        <authorList>
            <person name="Goeker M."/>
        </authorList>
    </citation>
    <scope>NUCLEOTIDE SEQUENCE [LARGE SCALE GENOMIC DNA]</scope>
    <source>
        <strain evidence="1 2">DSM 21537</strain>
    </source>
</reference>
<sequence>MNKVRITGIILLPLFMLVIACKSSVYRLESPKSKEEIKSVGLVGYGIYLEYPPGLFGSDNYYHFGQAFGDLIVKIDADSKVNAKKRNPDPADVLVEETDNEKIYNGKKLQIISYISRIVPADGKSYTVSTTGFVHCQTRIVFVNGVPTTQEQCKNVYIDLDPADTAKVLNIKAKPGEIQYLGLFKGVLKETTSDDQFALPATLDELVGLSNKRKFVLEKDNGFILKSNLESLKDKYYYPDLRRPGFDEYVFLEGVSKANPNSYWKEIADKKLSKFKK</sequence>
<dbReference type="EMBL" id="SORO01000001">
    <property type="protein sequence ID" value="TDY72170.1"/>
    <property type="molecule type" value="Genomic_DNA"/>
</dbReference>
<evidence type="ECO:0000313" key="1">
    <source>
        <dbReference type="EMBL" id="TDY72170.1"/>
    </source>
</evidence>
<evidence type="ECO:0008006" key="3">
    <source>
        <dbReference type="Google" id="ProtNLM"/>
    </source>
</evidence>
<dbReference type="GeneID" id="79826485"/>
<protein>
    <recommendedName>
        <fullName evidence="3">Lipoprotein</fullName>
    </recommendedName>
</protein>
<comment type="caution">
    <text evidence="1">The sequence shown here is derived from an EMBL/GenBank/DDBJ whole genome shotgun (WGS) entry which is preliminary data.</text>
</comment>
<keyword evidence="2" id="KW-1185">Reference proteome</keyword>
<organism evidence="1 2">
    <name type="scientific">Leptospira meyeri</name>
    <dbReference type="NCBI Taxonomy" id="29508"/>
    <lineage>
        <taxon>Bacteria</taxon>
        <taxon>Pseudomonadati</taxon>
        <taxon>Spirochaetota</taxon>
        <taxon>Spirochaetia</taxon>
        <taxon>Leptospirales</taxon>
        <taxon>Leptospiraceae</taxon>
        <taxon>Leptospira</taxon>
    </lineage>
</organism>
<proteinExistence type="predicted"/>
<gene>
    <name evidence="1" type="ORF">CLV96_1157</name>
</gene>
<evidence type="ECO:0000313" key="2">
    <source>
        <dbReference type="Proteomes" id="UP000294684"/>
    </source>
</evidence>